<organism evidence="1 2">
    <name type="scientific">Pseudomonas chlororaphis</name>
    <dbReference type="NCBI Taxonomy" id="587753"/>
    <lineage>
        <taxon>Bacteria</taxon>
        <taxon>Pseudomonadati</taxon>
        <taxon>Pseudomonadota</taxon>
        <taxon>Gammaproteobacteria</taxon>
        <taxon>Pseudomonadales</taxon>
        <taxon>Pseudomonadaceae</taxon>
        <taxon>Pseudomonas</taxon>
    </lineage>
</organism>
<gene>
    <name evidence="1" type="ORF">NZ35_27685</name>
</gene>
<proteinExistence type="predicted"/>
<name>A0A0A6D5P8_9PSED</name>
<evidence type="ECO:0000313" key="1">
    <source>
        <dbReference type="EMBL" id="KHA70052.1"/>
    </source>
</evidence>
<protein>
    <submittedName>
        <fullName evidence="1">Uncharacterized protein</fullName>
    </submittedName>
</protein>
<reference evidence="1 2" key="1">
    <citation type="submission" date="2014-10" db="EMBL/GenBank/DDBJ databases">
        <title>Draft genome sequence of Pseudomonas chlororaphis EA105.</title>
        <authorList>
            <person name="McCully L.M."/>
            <person name="Bitzer A.S."/>
            <person name="Spence C."/>
            <person name="Bais H."/>
            <person name="Silby M.W."/>
        </authorList>
    </citation>
    <scope>NUCLEOTIDE SEQUENCE [LARGE SCALE GENOMIC DNA]</scope>
    <source>
        <strain evidence="1 2">EA105</strain>
    </source>
</reference>
<evidence type="ECO:0000313" key="2">
    <source>
        <dbReference type="Proteomes" id="UP000030564"/>
    </source>
</evidence>
<comment type="caution">
    <text evidence="1">The sequence shown here is derived from an EMBL/GenBank/DDBJ whole genome shotgun (WGS) entry which is preliminary data.</text>
</comment>
<dbReference type="EMBL" id="JSFK01000049">
    <property type="protein sequence ID" value="KHA70052.1"/>
    <property type="molecule type" value="Genomic_DNA"/>
</dbReference>
<dbReference type="Proteomes" id="UP000030564">
    <property type="component" value="Unassembled WGS sequence"/>
</dbReference>
<dbReference type="AlphaFoldDB" id="A0A0A6D5P8"/>
<sequence length="88" mass="8711">MFRAGGSGGLVGEGFGAVEVDAGVFEGVEEGDIGLDGEEVVGDVVAGGEGGGFCGWIGHRCSSLVIKSCHQIAVKRMGGNCAQVDGPV</sequence>
<accession>A0A0A6D5P8</accession>